<dbReference type="PANTHER" id="PTHR31595:SF57">
    <property type="entry name" value="OS04G0481900 PROTEIN"/>
    <property type="match status" value="1"/>
</dbReference>
<dbReference type="STRING" id="3076.A0A2P6TZ00"/>
<evidence type="ECO:0000256" key="2">
    <source>
        <dbReference type="ARBA" id="ARBA00005179"/>
    </source>
</evidence>
<keyword evidence="4" id="KW-0808">Transferase</keyword>
<feature type="transmembrane region" description="Helical" evidence="8">
    <location>
        <begin position="278"/>
        <end position="304"/>
    </location>
</feature>
<evidence type="ECO:0000256" key="3">
    <source>
        <dbReference type="ARBA" id="ARBA00007282"/>
    </source>
</evidence>
<evidence type="ECO:0000256" key="5">
    <source>
        <dbReference type="ARBA" id="ARBA00022692"/>
    </source>
</evidence>
<dbReference type="AlphaFoldDB" id="A0A2P6TZ00"/>
<evidence type="ECO:0000256" key="8">
    <source>
        <dbReference type="SAM" id="Phobius"/>
    </source>
</evidence>
<dbReference type="OrthoDB" id="1077582at2759"/>
<comment type="subcellular location">
    <subcellularLocation>
        <location evidence="1">Membrane</location>
        <topology evidence="1">Multi-pass membrane protein</topology>
    </subcellularLocation>
</comment>
<comment type="similarity">
    <text evidence="3">Belongs to the wax synthase family.</text>
</comment>
<reference evidence="10 11" key="1">
    <citation type="journal article" date="2018" name="Plant J.">
        <title>Genome sequences of Chlorella sorokiniana UTEX 1602 and Micractinium conductrix SAG 241.80: implications to maltose excretion by a green alga.</title>
        <authorList>
            <person name="Arriola M.B."/>
            <person name="Velmurugan N."/>
            <person name="Zhang Y."/>
            <person name="Plunkett M.H."/>
            <person name="Hondzo H."/>
            <person name="Barney B.M."/>
        </authorList>
    </citation>
    <scope>NUCLEOTIDE SEQUENCE [LARGE SCALE GENOMIC DNA]</scope>
    <source>
        <strain evidence="11">UTEX 1602</strain>
    </source>
</reference>
<protein>
    <submittedName>
        <fullName evidence="10">Long-chain-alcohol O-fatty-acyltransferase 5</fullName>
    </submittedName>
</protein>
<proteinExistence type="inferred from homology"/>
<dbReference type="GO" id="GO:0016020">
    <property type="term" value="C:membrane"/>
    <property type="evidence" value="ECO:0007669"/>
    <property type="project" value="UniProtKB-SubCell"/>
</dbReference>
<feature type="domain" description="Wax synthase" evidence="9">
    <location>
        <begin position="203"/>
        <end position="295"/>
    </location>
</feature>
<feature type="transmembrane region" description="Helical" evidence="8">
    <location>
        <begin position="16"/>
        <end position="34"/>
    </location>
</feature>
<dbReference type="EMBL" id="LHPG02000004">
    <property type="protein sequence ID" value="PRW59291.1"/>
    <property type="molecule type" value="Genomic_DNA"/>
</dbReference>
<comment type="caution">
    <text evidence="10">The sequence shown here is derived from an EMBL/GenBank/DDBJ whole genome shotgun (WGS) entry which is preliminary data.</text>
</comment>
<keyword evidence="5 8" id="KW-0812">Transmembrane</keyword>
<evidence type="ECO:0000313" key="11">
    <source>
        <dbReference type="Proteomes" id="UP000239899"/>
    </source>
</evidence>
<feature type="transmembrane region" description="Helical" evidence="8">
    <location>
        <begin position="139"/>
        <end position="161"/>
    </location>
</feature>
<dbReference type="GO" id="GO:0008374">
    <property type="term" value="F:O-acyltransferase activity"/>
    <property type="evidence" value="ECO:0007669"/>
    <property type="project" value="InterPro"/>
</dbReference>
<dbReference type="InterPro" id="IPR044851">
    <property type="entry name" value="Wax_synthase"/>
</dbReference>
<gene>
    <name evidence="10" type="ORF">C2E21_2134</name>
</gene>
<evidence type="ECO:0000256" key="1">
    <source>
        <dbReference type="ARBA" id="ARBA00004141"/>
    </source>
</evidence>
<organism evidence="10 11">
    <name type="scientific">Chlorella sorokiniana</name>
    <name type="common">Freshwater green alga</name>
    <dbReference type="NCBI Taxonomy" id="3076"/>
    <lineage>
        <taxon>Eukaryota</taxon>
        <taxon>Viridiplantae</taxon>
        <taxon>Chlorophyta</taxon>
        <taxon>core chlorophytes</taxon>
        <taxon>Trebouxiophyceae</taxon>
        <taxon>Chlorellales</taxon>
        <taxon>Chlorellaceae</taxon>
        <taxon>Chlorella clade</taxon>
        <taxon>Chlorella</taxon>
    </lineage>
</organism>
<keyword evidence="11" id="KW-1185">Reference proteome</keyword>
<evidence type="ECO:0000313" key="10">
    <source>
        <dbReference type="EMBL" id="PRW59291.1"/>
    </source>
</evidence>
<dbReference type="InterPro" id="IPR032805">
    <property type="entry name" value="Wax_synthase_dom"/>
</dbReference>
<dbReference type="Pfam" id="PF13813">
    <property type="entry name" value="MBOAT_2"/>
    <property type="match status" value="1"/>
</dbReference>
<evidence type="ECO:0000256" key="4">
    <source>
        <dbReference type="ARBA" id="ARBA00022679"/>
    </source>
</evidence>
<feature type="transmembrane region" description="Helical" evidence="8">
    <location>
        <begin position="173"/>
        <end position="200"/>
    </location>
</feature>
<evidence type="ECO:0000259" key="9">
    <source>
        <dbReference type="Pfam" id="PF13813"/>
    </source>
</evidence>
<dbReference type="GO" id="GO:0006629">
    <property type="term" value="P:lipid metabolic process"/>
    <property type="evidence" value="ECO:0007669"/>
    <property type="project" value="InterPro"/>
</dbReference>
<keyword evidence="6 8" id="KW-1133">Transmembrane helix</keyword>
<dbReference type="Proteomes" id="UP000239899">
    <property type="component" value="Unassembled WGS sequence"/>
</dbReference>
<dbReference type="PANTHER" id="PTHR31595">
    <property type="entry name" value="LONG-CHAIN-ALCOHOL O-FATTY-ACYLTRANSFERASE 3-RELATED"/>
    <property type="match status" value="1"/>
</dbReference>
<comment type="pathway">
    <text evidence="2">Secondary metabolite biosynthesis.</text>
</comment>
<keyword evidence="7 8" id="KW-0472">Membrane</keyword>
<sequence length="373" mass="40737">MAADAAWCREAFGLDYWQAWALVLGFSALAGAWIQALDRRLAPGLARLLAVLPVVAANLVLTRLFCRGTDATAVILVGFNTSWLSSFKALAWAMNRGALADALLTPAQFVATYMAPLTPQHDPPGGQKKGRLAEDAGGVWSHIVNYSAKLAVMGIAVTLLLEYPDMPGVLQSLCLTWGLYSLLSSAMDGSGVLLVGILGMKLSPHFDKPFLANSTTSWWNKRWDIAAGNTLRAVVFDPICERRWVADRKVAPARPGPLLQLLGSCASFGTSGLIHEGIYWYMTGHTTGGIWMCFFLAQVPLIVAERALLVALRRAGITLPNWLRILITLTCQNQLGHWFFWPPIKGPIAEQVISNILDSHRERMALLGLKSIF</sequence>
<accession>A0A2P6TZ00</accession>
<evidence type="ECO:0000256" key="7">
    <source>
        <dbReference type="ARBA" id="ARBA00023136"/>
    </source>
</evidence>
<feature type="transmembrane region" description="Helical" evidence="8">
    <location>
        <begin position="46"/>
        <end position="65"/>
    </location>
</feature>
<name>A0A2P6TZ00_CHLSO</name>
<evidence type="ECO:0000256" key="6">
    <source>
        <dbReference type="ARBA" id="ARBA00022989"/>
    </source>
</evidence>